<dbReference type="RefSeq" id="WP_146509631.1">
    <property type="nucleotide sequence ID" value="NZ_SIHI01000001.1"/>
</dbReference>
<accession>A0A5C5X9C5</accession>
<dbReference type="Proteomes" id="UP000317243">
    <property type="component" value="Unassembled WGS sequence"/>
</dbReference>
<proteinExistence type="predicted"/>
<name>A0A5C5X9C5_9PLAN</name>
<reference evidence="1 2" key="1">
    <citation type="submission" date="2019-02" db="EMBL/GenBank/DDBJ databases">
        <title>Deep-cultivation of Planctomycetes and their phenomic and genomic characterization uncovers novel biology.</title>
        <authorList>
            <person name="Wiegand S."/>
            <person name="Jogler M."/>
            <person name="Boedeker C."/>
            <person name="Pinto D."/>
            <person name="Vollmers J."/>
            <person name="Rivas-Marin E."/>
            <person name="Kohn T."/>
            <person name="Peeters S.H."/>
            <person name="Heuer A."/>
            <person name="Rast P."/>
            <person name="Oberbeckmann S."/>
            <person name="Bunk B."/>
            <person name="Jeske O."/>
            <person name="Meyerdierks A."/>
            <person name="Storesund J.E."/>
            <person name="Kallscheuer N."/>
            <person name="Luecker S."/>
            <person name="Lage O.M."/>
            <person name="Pohl T."/>
            <person name="Merkel B.J."/>
            <person name="Hornburger P."/>
            <person name="Mueller R.-W."/>
            <person name="Bruemmer F."/>
            <person name="Labrenz M."/>
            <person name="Spormann A.M."/>
            <person name="Op Den Camp H."/>
            <person name="Overmann J."/>
            <person name="Amann R."/>
            <person name="Jetten M.S.M."/>
            <person name="Mascher T."/>
            <person name="Medema M.H."/>
            <person name="Devos D.P."/>
            <person name="Kaster A.-K."/>
            <person name="Ovreas L."/>
            <person name="Rohde M."/>
            <person name="Galperin M.Y."/>
            <person name="Jogler C."/>
        </authorList>
    </citation>
    <scope>NUCLEOTIDE SEQUENCE [LARGE SCALE GENOMIC DNA]</scope>
    <source>
        <strain evidence="1 2">KOR42</strain>
    </source>
</reference>
<dbReference type="AlphaFoldDB" id="A0A5C5X9C5"/>
<comment type="caution">
    <text evidence="1">The sequence shown here is derived from an EMBL/GenBank/DDBJ whole genome shotgun (WGS) entry which is preliminary data.</text>
</comment>
<dbReference type="EMBL" id="SIHI01000001">
    <property type="protein sequence ID" value="TWT58913.1"/>
    <property type="molecule type" value="Genomic_DNA"/>
</dbReference>
<organism evidence="1 2">
    <name type="scientific">Thalassoglobus neptunius</name>
    <dbReference type="NCBI Taxonomy" id="1938619"/>
    <lineage>
        <taxon>Bacteria</taxon>
        <taxon>Pseudomonadati</taxon>
        <taxon>Planctomycetota</taxon>
        <taxon>Planctomycetia</taxon>
        <taxon>Planctomycetales</taxon>
        <taxon>Planctomycetaceae</taxon>
        <taxon>Thalassoglobus</taxon>
    </lineage>
</organism>
<protein>
    <submittedName>
        <fullName evidence="1">Uncharacterized protein</fullName>
    </submittedName>
</protein>
<gene>
    <name evidence="1" type="ORF">KOR42_23000</name>
</gene>
<evidence type="ECO:0000313" key="1">
    <source>
        <dbReference type="EMBL" id="TWT58913.1"/>
    </source>
</evidence>
<keyword evidence="2" id="KW-1185">Reference proteome</keyword>
<evidence type="ECO:0000313" key="2">
    <source>
        <dbReference type="Proteomes" id="UP000317243"/>
    </source>
</evidence>
<sequence length="86" mass="10003">MASLHTKYSVSLNSMVQFSRQIRRLTDHDMEAFERFVKWLDGEPVAMTTEEIKKLEYILGGEHRELDEAFTAWQLEGISREVAEVA</sequence>